<dbReference type="OrthoDB" id="9804625at2"/>
<dbReference type="GO" id="GO:0005524">
    <property type="term" value="F:ATP binding"/>
    <property type="evidence" value="ECO:0007669"/>
    <property type="project" value="UniProtKB-UniRule"/>
</dbReference>
<keyword evidence="2 4" id="KW-0547">Nucleotide-binding</keyword>
<dbReference type="AlphaFoldDB" id="A0A563VIK6"/>
<dbReference type="InterPro" id="IPR011761">
    <property type="entry name" value="ATP-grasp"/>
</dbReference>
<evidence type="ECO:0000313" key="6">
    <source>
        <dbReference type="EMBL" id="VEP11250.1"/>
    </source>
</evidence>
<dbReference type="Gene3D" id="3.30.1490.20">
    <property type="entry name" value="ATP-grasp fold, A domain"/>
    <property type="match status" value="1"/>
</dbReference>
<gene>
    <name evidence="6" type="ORF">H1P_10035</name>
</gene>
<dbReference type="SUPFAM" id="SSF52440">
    <property type="entry name" value="PreATP-grasp domain"/>
    <property type="match status" value="1"/>
</dbReference>
<sequence length="448" mass="48581">MQQHHQQKLLILGARQMQLPAFQAARELGLFVIAIDPSPHAVGLTLADCSYNYDLADEAAILTVAKQHSIDGILTLAADYPVPMVAKVSQQLNIPGLSKTAAMVSTNKAQMRKVLQTKGITIPQWRETRTLNQALEAVRNFQGGVIVKPADSSGGRGVTLIESDTTDETISKAFYKALNFSQQGKVMVEEFIAGKEISVEAITIKGKTEIVRITDKLTTEAPFFVEIGHSQPSQLSAKEKEQVTQLTLAGIAALEIDNTASHTEIRFSGDLAKRASKADRLAPQRSRDRPYIIEIGARLGGGYITSHLVPLSCGVDLVKATLQLAIGETPNLQPTKDCGSAIRFLRPDPGQVIDIQGVAAAQKVAEITEVVVEVTPGKLIKPLRDATARVGYVISKGKNAIAAIQNAETAKNLIQINTWKNQEVRKMKNVINREKSTTSNQPLTTNQL</sequence>
<dbReference type="Proteomes" id="UP000320055">
    <property type="component" value="Unassembled WGS sequence"/>
</dbReference>
<reference evidence="6 7" key="1">
    <citation type="submission" date="2019-01" db="EMBL/GenBank/DDBJ databases">
        <authorList>
            <person name="Brito A."/>
        </authorList>
    </citation>
    <scope>NUCLEOTIDE SEQUENCE [LARGE SCALE GENOMIC DNA]</scope>
    <source>
        <strain evidence="6">1</strain>
    </source>
</reference>
<organism evidence="6 7">
    <name type="scientific">Hyella patelloides LEGE 07179</name>
    <dbReference type="NCBI Taxonomy" id="945734"/>
    <lineage>
        <taxon>Bacteria</taxon>
        <taxon>Bacillati</taxon>
        <taxon>Cyanobacteriota</taxon>
        <taxon>Cyanophyceae</taxon>
        <taxon>Pleurocapsales</taxon>
        <taxon>Hyellaceae</taxon>
        <taxon>Hyella</taxon>
    </lineage>
</organism>
<dbReference type="InterPro" id="IPR040570">
    <property type="entry name" value="LAL_C2"/>
</dbReference>
<evidence type="ECO:0000256" key="3">
    <source>
        <dbReference type="ARBA" id="ARBA00022840"/>
    </source>
</evidence>
<keyword evidence="7" id="KW-1185">Reference proteome</keyword>
<dbReference type="SMART" id="SM01209">
    <property type="entry name" value="GARS_A"/>
    <property type="match status" value="1"/>
</dbReference>
<evidence type="ECO:0000256" key="4">
    <source>
        <dbReference type="PROSITE-ProRule" id="PRU00409"/>
    </source>
</evidence>
<dbReference type="InterPro" id="IPR016185">
    <property type="entry name" value="PreATP-grasp_dom_sf"/>
</dbReference>
<proteinExistence type="predicted"/>
<dbReference type="SUPFAM" id="SSF56059">
    <property type="entry name" value="Glutathione synthetase ATP-binding domain-like"/>
    <property type="match status" value="1"/>
</dbReference>
<feature type="domain" description="ATP-grasp" evidence="5">
    <location>
        <begin position="112"/>
        <end position="326"/>
    </location>
</feature>
<dbReference type="PROSITE" id="PS50975">
    <property type="entry name" value="ATP_GRASP"/>
    <property type="match status" value="1"/>
</dbReference>
<dbReference type="InterPro" id="IPR052032">
    <property type="entry name" value="ATP-dep_AA_Ligase"/>
</dbReference>
<accession>A0A563VIK6</accession>
<dbReference type="GO" id="GO:0046872">
    <property type="term" value="F:metal ion binding"/>
    <property type="evidence" value="ECO:0007669"/>
    <property type="project" value="InterPro"/>
</dbReference>
<dbReference type="Pfam" id="PF13535">
    <property type="entry name" value="ATP-grasp_4"/>
    <property type="match status" value="1"/>
</dbReference>
<dbReference type="Gene3D" id="3.30.470.20">
    <property type="entry name" value="ATP-grasp fold, B domain"/>
    <property type="match status" value="1"/>
</dbReference>
<evidence type="ECO:0000313" key="7">
    <source>
        <dbReference type="Proteomes" id="UP000320055"/>
    </source>
</evidence>
<keyword evidence="3 4" id="KW-0067">ATP-binding</keyword>
<dbReference type="Gene3D" id="3.40.50.20">
    <property type="match status" value="1"/>
</dbReference>
<dbReference type="PANTHER" id="PTHR43585">
    <property type="entry name" value="FUMIPYRROLE BIOSYNTHESIS PROTEIN C"/>
    <property type="match status" value="1"/>
</dbReference>
<dbReference type="EMBL" id="CAACVJ010000001">
    <property type="protein sequence ID" value="VEP11250.1"/>
    <property type="molecule type" value="Genomic_DNA"/>
</dbReference>
<dbReference type="GO" id="GO:0016874">
    <property type="term" value="F:ligase activity"/>
    <property type="evidence" value="ECO:0007669"/>
    <property type="project" value="UniProtKB-KW"/>
</dbReference>
<dbReference type="PANTHER" id="PTHR43585:SF2">
    <property type="entry name" value="ATP-GRASP ENZYME FSQD"/>
    <property type="match status" value="1"/>
</dbReference>
<dbReference type="RefSeq" id="WP_144862917.1">
    <property type="nucleotide sequence ID" value="NZ_LR213766.1"/>
</dbReference>
<name>A0A563VIK6_9CYAN</name>
<protein>
    <submittedName>
        <fullName evidence="6">Lactate dehydrogenase</fullName>
    </submittedName>
</protein>
<evidence type="ECO:0000259" key="5">
    <source>
        <dbReference type="PROSITE" id="PS50975"/>
    </source>
</evidence>
<dbReference type="Pfam" id="PF18603">
    <property type="entry name" value="LAL_C2"/>
    <property type="match status" value="1"/>
</dbReference>
<dbReference type="InterPro" id="IPR013815">
    <property type="entry name" value="ATP_grasp_subdomain_1"/>
</dbReference>
<keyword evidence="1" id="KW-0436">Ligase</keyword>
<evidence type="ECO:0000256" key="1">
    <source>
        <dbReference type="ARBA" id="ARBA00022598"/>
    </source>
</evidence>
<evidence type="ECO:0000256" key="2">
    <source>
        <dbReference type="ARBA" id="ARBA00022741"/>
    </source>
</evidence>